<keyword evidence="12 19" id="KW-0675">Receptor</keyword>
<dbReference type="Pfam" id="PF07715">
    <property type="entry name" value="Plug"/>
    <property type="match status" value="1"/>
</dbReference>
<evidence type="ECO:0000256" key="4">
    <source>
        <dbReference type="ARBA" id="ARBA00022452"/>
    </source>
</evidence>
<dbReference type="InterPro" id="IPR039426">
    <property type="entry name" value="TonB-dep_rcpt-like"/>
</dbReference>
<dbReference type="PANTHER" id="PTHR32552:SF68">
    <property type="entry name" value="FERRICHROME OUTER MEMBRANE TRANSPORTER_PHAGE RECEPTOR"/>
    <property type="match status" value="1"/>
</dbReference>
<keyword evidence="10 15" id="KW-0798">TonB box</keyword>
<dbReference type="SUPFAM" id="SSF56935">
    <property type="entry name" value="Porins"/>
    <property type="match status" value="1"/>
</dbReference>
<keyword evidence="11 14" id="KW-0472">Membrane</keyword>
<dbReference type="GO" id="GO:0015891">
    <property type="term" value="P:siderophore transport"/>
    <property type="evidence" value="ECO:0007669"/>
    <property type="project" value="InterPro"/>
</dbReference>
<evidence type="ECO:0000259" key="18">
    <source>
        <dbReference type="Pfam" id="PF07715"/>
    </source>
</evidence>
<dbReference type="Proteomes" id="UP001156601">
    <property type="component" value="Unassembled WGS sequence"/>
</dbReference>
<dbReference type="GO" id="GO:0009279">
    <property type="term" value="C:cell outer membrane"/>
    <property type="evidence" value="ECO:0007669"/>
    <property type="project" value="UniProtKB-SubCell"/>
</dbReference>
<evidence type="ECO:0000256" key="14">
    <source>
        <dbReference type="PROSITE-ProRule" id="PRU01360"/>
    </source>
</evidence>
<keyword evidence="4 14" id="KW-1134">Transmembrane beta strand</keyword>
<name>A0AA37WHI9_9ALTE</name>
<dbReference type="InterPro" id="IPR037066">
    <property type="entry name" value="Plug_dom_sf"/>
</dbReference>
<dbReference type="Gene3D" id="2.40.170.20">
    <property type="entry name" value="TonB-dependent receptor, beta-barrel domain"/>
    <property type="match status" value="1"/>
</dbReference>
<dbReference type="CDD" id="cd01347">
    <property type="entry name" value="ligand_gated_channel"/>
    <property type="match status" value="1"/>
</dbReference>
<comment type="similarity">
    <text evidence="2 14 15">Belongs to the TonB-dependent receptor family.</text>
</comment>
<proteinExistence type="inferred from homology"/>
<reference evidence="19" key="1">
    <citation type="journal article" date="2014" name="Int. J. Syst. Evol. Microbiol.">
        <title>Complete genome sequence of Corynebacterium casei LMG S-19264T (=DSM 44701T), isolated from a smear-ripened cheese.</title>
        <authorList>
            <consortium name="US DOE Joint Genome Institute (JGI-PGF)"/>
            <person name="Walter F."/>
            <person name="Albersmeier A."/>
            <person name="Kalinowski J."/>
            <person name="Ruckert C."/>
        </authorList>
    </citation>
    <scope>NUCLEOTIDE SEQUENCE</scope>
    <source>
        <strain evidence="19">NBRC 110023</strain>
    </source>
</reference>
<evidence type="ECO:0000256" key="6">
    <source>
        <dbReference type="ARBA" id="ARBA00022692"/>
    </source>
</evidence>
<dbReference type="NCBIfam" id="TIGR01783">
    <property type="entry name" value="TonB-siderophor"/>
    <property type="match status" value="1"/>
</dbReference>
<dbReference type="RefSeq" id="WP_284216404.1">
    <property type="nucleotide sequence ID" value="NZ_BSOT01000005.1"/>
</dbReference>
<keyword evidence="9" id="KW-0406">Ion transport</keyword>
<keyword evidence="7 16" id="KW-0732">Signal</keyword>
<feature type="domain" description="TonB-dependent receptor plug" evidence="18">
    <location>
        <begin position="54"/>
        <end position="154"/>
    </location>
</feature>
<evidence type="ECO:0000256" key="16">
    <source>
        <dbReference type="SAM" id="SignalP"/>
    </source>
</evidence>
<evidence type="ECO:0000256" key="7">
    <source>
        <dbReference type="ARBA" id="ARBA00022729"/>
    </source>
</evidence>
<evidence type="ECO:0000256" key="10">
    <source>
        <dbReference type="ARBA" id="ARBA00023077"/>
    </source>
</evidence>
<evidence type="ECO:0000256" key="3">
    <source>
        <dbReference type="ARBA" id="ARBA00022448"/>
    </source>
</evidence>
<sequence length="702" mass="77820">MKKTIMAVNIGALFALPVSLFAQEIQNEDERSVETIQVIGVTSKFSALKSDTPIMQTARSVSIETSDAFLNKGALTLDDTLAYSAGVVGDTFGFSTRGDFANVRGFDAPEYRDGMQSLSGNYNNARPEIYTLEQVEVLKGPASVLFGPGAPGGIVNIVSKRPTLGKDNEVRLDLGNNNRRQIATDIHGTTPNDDLLMRFVGLYRNSDTQIAQVKDDSFVLAPSFTYYPTDYTEITLLADYTKRESDTAQQFLPLSGSLLQNASGLKTDPTVYVGEPGFNRYDTESWALTLLAEHQINEMWSVDVSSRYRDGESQYRQTWISFIGDGVPRLDDAGNGPRSWFLQNGFSTQFQIDARARAKFDVKATQHNLLIGVSHQRIDNQNDSSFLYGLDFSTGIPIPQGGLINVFAPVYGFTPSLPPIQQGIETQDRILGLYVHDEVIWNKWVFNAGIRFDDVKQSNINVSNQENESSISVSALYQFDNGFRPYINYAESFQPVYGIDSVTQKTLKPQQGEQIEAGIKYQPSKSDHLVTAAYFDIELNNLTNPNGLPNAPSQQEGVSSVDGFELEAILNFNEVNVDASFTLFDSEDPNGNQRASIPERLASIWINYIPADLPNFRSGIGFRHVGENESTGLSVITQEPQTIATASYSVLDLMLGYTIDNWDFSINVRNLSDKEYYATCLSRGDCFPGEVRSVNLSTKYSF</sequence>
<evidence type="ECO:0000256" key="5">
    <source>
        <dbReference type="ARBA" id="ARBA00022496"/>
    </source>
</evidence>
<dbReference type="AlphaFoldDB" id="A0AA37WHI9"/>
<gene>
    <name evidence="19" type="primary">bfrI</name>
    <name evidence="19" type="ORF">GCM10007852_10060</name>
</gene>
<keyword evidence="20" id="KW-1185">Reference proteome</keyword>
<evidence type="ECO:0000256" key="1">
    <source>
        <dbReference type="ARBA" id="ARBA00004571"/>
    </source>
</evidence>
<accession>A0AA37WHI9</accession>
<dbReference type="EMBL" id="BSOT01000005">
    <property type="protein sequence ID" value="GLR70098.1"/>
    <property type="molecule type" value="Genomic_DNA"/>
</dbReference>
<organism evidence="19 20">
    <name type="scientific">Agaribacter marinus</name>
    <dbReference type="NCBI Taxonomy" id="1431249"/>
    <lineage>
        <taxon>Bacteria</taxon>
        <taxon>Pseudomonadati</taxon>
        <taxon>Pseudomonadota</taxon>
        <taxon>Gammaproteobacteria</taxon>
        <taxon>Alteromonadales</taxon>
        <taxon>Alteromonadaceae</taxon>
        <taxon>Agaribacter</taxon>
    </lineage>
</organism>
<evidence type="ECO:0000313" key="20">
    <source>
        <dbReference type="Proteomes" id="UP001156601"/>
    </source>
</evidence>
<evidence type="ECO:0000259" key="17">
    <source>
        <dbReference type="Pfam" id="PF00593"/>
    </source>
</evidence>
<dbReference type="InterPro" id="IPR012910">
    <property type="entry name" value="Plug_dom"/>
</dbReference>
<keyword evidence="6 14" id="KW-0812">Transmembrane</keyword>
<evidence type="ECO:0000256" key="2">
    <source>
        <dbReference type="ARBA" id="ARBA00009810"/>
    </source>
</evidence>
<evidence type="ECO:0000256" key="11">
    <source>
        <dbReference type="ARBA" id="ARBA00023136"/>
    </source>
</evidence>
<evidence type="ECO:0000256" key="8">
    <source>
        <dbReference type="ARBA" id="ARBA00023004"/>
    </source>
</evidence>
<dbReference type="Pfam" id="PF00593">
    <property type="entry name" value="TonB_dep_Rec_b-barrel"/>
    <property type="match status" value="1"/>
</dbReference>
<feature type="chain" id="PRO_5041320933" evidence="16">
    <location>
        <begin position="23"/>
        <end position="702"/>
    </location>
</feature>
<dbReference type="InterPro" id="IPR000531">
    <property type="entry name" value="Beta-barrel_TonB"/>
</dbReference>
<reference evidence="19" key="2">
    <citation type="submission" date="2023-01" db="EMBL/GenBank/DDBJ databases">
        <title>Draft genome sequence of Agaribacter marinus strain NBRC 110023.</title>
        <authorList>
            <person name="Sun Q."/>
            <person name="Mori K."/>
        </authorList>
    </citation>
    <scope>NUCLEOTIDE SEQUENCE</scope>
    <source>
        <strain evidence="19">NBRC 110023</strain>
    </source>
</reference>
<keyword evidence="3 14" id="KW-0813">Transport</keyword>
<evidence type="ECO:0000256" key="9">
    <source>
        <dbReference type="ARBA" id="ARBA00023065"/>
    </source>
</evidence>
<evidence type="ECO:0000256" key="13">
    <source>
        <dbReference type="ARBA" id="ARBA00023237"/>
    </source>
</evidence>
<dbReference type="PROSITE" id="PS52016">
    <property type="entry name" value="TONB_DEPENDENT_REC_3"/>
    <property type="match status" value="1"/>
</dbReference>
<dbReference type="GO" id="GO:0015344">
    <property type="term" value="F:siderophore uptake transmembrane transporter activity"/>
    <property type="evidence" value="ECO:0007669"/>
    <property type="project" value="TreeGrafter"/>
</dbReference>
<comment type="subcellular location">
    <subcellularLocation>
        <location evidence="1 14">Cell outer membrane</location>
        <topology evidence="1 14">Multi-pass membrane protein</topology>
    </subcellularLocation>
</comment>
<dbReference type="PANTHER" id="PTHR32552">
    <property type="entry name" value="FERRICHROME IRON RECEPTOR-RELATED"/>
    <property type="match status" value="1"/>
</dbReference>
<keyword evidence="13 14" id="KW-0998">Cell outer membrane</keyword>
<keyword evidence="8" id="KW-0408">Iron</keyword>
<protein>
    <submittedName>
        <fullName evidence="19">Ferrisiderophore receptor</fullName>
    </submittedName>
</protein>
<feature type="signal peptide" evidence="16">
    <location>
        <begin position="1"/>
        <end position="22"/>
    </location>
</feature>
<dbReference type="InterPro" id="IPR036942">
    <property type="entry name" value="Beta-barrel_TonB_sf"/>
</dbReference>
<evidence type="ECO:0000256" key="15">
    <source>
        <dbReference type="RuleBase" id="RU003357"/>
    </source>
</evidence>
<evidence type="ECO:0000256" key="12">
    <source>
        <dbReference type="ARBA" id="ARBA00023170"/>
    </source>
</evidence>
<dbReference type="Gene3D" id="2.170.130.10">
    <property type="entry name" value="TonB-dependent receptor, plug domain"/>
    <property type="match status" value="1"/>
</dbReference>
<dbReference type="GO" id="GO:0038023">
    <property type="term" value="F:signaling receptor activity"/>
    <property type="evidence" value="ECO:0007669"/>
    <property type="project" value="InterPro"/>
</dbReference>
<comment type="caution">
    <text evidence="19">The sequence shown here is derived from an EMBL/GenBank/DDBJ whole genome shotgun (WGS) entry which is preliminary data.</text>
</comment>
<evidence type="ECO:0000313" key="19">
    <source>
        <dbReference type="EMBL" id="GLR70098.1"/>
    </source>
</evidence>
<keyword evidence="5" id="KW-0410">Iron transport</keyword>
<dbReference type="InterPro" id="IPR010105">
    <property type="entry name" value="TonB_sidphr_rcpt"/>
</dbReference>
<feature type="domain" description="TonB-dependent receptor-like beta-barrel" evidence="17">
    <location>
        <begin position="228"/>
        <end position="671"/>
    </location>
</feature>